<dbReference type="InterPro" id="IPR014004">
    <property type="entry name" value="Transpt-assoc_nodulatn_dom_bac"/>
</dbReference>
<evidence type="ECO:0000259" key="1">
    <source>
        <dbReference type="PROSITE" id="PS50914"/>
    </source>
</evidence>
<reference evidence="2 3" key="1">
    <citation type="journal article" date="2019" name="Int. J. Syst. Evol. Microbiol.">
        <title>The Global Catalogue of Microorganisms (GCM) 10K type strain sequencing project: providing services to taxonomists for standard genome sequencing and annotation.</title>
        <authorList>
            <consortium name="The Broad Institute Genomics Platform"/>
            <consortium name="The Broad Institute Genome Sequencing Center for Infectious Disease"/>
            <person name="Wu L."/>
            <person name="Ma J."/>
        </authorList>
    </citation>
    <scope>NUCLEOTIDE SEQUENCE [LARGE SCALE GENOMIC DNA]</scope>
    <source>
        <strain evidence="2 3">JCM 3146</strain>
    </source>
</reference>
<evidence type="ECO:0000313" key="2">
    <source>
        <dbReference type="EMBL" id="GAA0327546.1"/>
    </source>
</evidence>
<sequence>MTPSDPPHYLAARIKSRLAEDARTVELGIQVDVRGDVVFLRGQVATPRRRELIETVAREAAGGRRISNDVTVVDIRPPKTEETPS</sequence>
<name>A0ABN0W733_9ACTN</name>
<organism evidence="2 3">
    <name type="scientific">Actinoallomurus spadix</name>
    <dbReference type="NCBI Taxonomy" id="79912"/>
    <lineage>
        <taxon>Bacteria</taxon>
        <taxon>Bacillati</taxon>
        <taxon>Actinomycetota</taxon>
        <taxon>Actinomycetes</taxon>
        <taxon>Streptosporangiales</taxon>
        <taxon>Thermomonosporaceae</taxon>
        <taxon>Actinoallomurus</taxon>
    </lineage>
</organism>
<dbReference type="Proteomes" id="UP001501822">
    <property type="component" value="Unassembled WGS sequence"/>
</dbReference>
<comment type="caution">
    <text evidence="2">The sequence shown here is derived from an EMBL/GenBank/DDBJ whole genome shotgun (WGS) entry which is preliminary data.</text>
</comment>
<dbReference type="InterPro" id="IPR007055">
    <property type="entry name" value="BON_dom"/>
</dbReference>
<keyword evidence="3" id="KW-1185">Reference proteome</keyword>
<dbReference type="EMBL" id="BAAABM010000009">
    <property type="protein sequence ID" value="GAA0327546.1"/>
    <property type="molecule type" value="Genomic_DNA"/>
</dbReference>
<dbReference type="Pfam" id="PF04972">
    <property type="entry name" value="BON"/>
    <property type="match status" value="1"/>
</dbReference>
<dbReference type="PROSITE" id="PS50914">
    <property type="entry name" value="BON"/>
    <property type="match status" value="1"/>
</dbReference>
<feature type="domain" description="BON" evidence="1">
    <location>
        <begin position="6"/>
        <end position="74"/>
    </location>
</feature>
<dbReference type="SMART" id="SM00749">
    <property type="entry name" value="BON"/>
    <property type="match status" value="1"/>
</dbReference>
<dbReference type="RefSeq" id="WP_252800806.1">
    <property type="nucleotide sequence ID" value="NZ_BAAABM010000009.1"/>
</dbReference>
<protein>
    <recommendedName>
        <fullName evidence="1">BON domain-containing protein</fullName>
    </recommendedName>
</protein>
<evidence type="ECO:0000313" key="3">
    <source>
        <dbReference type="Proteomes" id="UP001501822"/>
    </source>
</evidence>
<dbReference type="Gene3D" id="3.30.1340.30">
    <property type="match status" value="1"/>
</dbReference>
<proteinExistence type="predicted"/>
<gene>
    <name evidence="2" type="ORF">GCM10010151_16870</name>
</gene>
<accession>A0ABN0W733</accession>